<comment type="caution">
    <text evidence="2">The sequence shown here is derived from an EMBL/GenBank/DDBJ whole genome shotgun (WGS) entry which is preliminary data.</text>
</comment>
<sequence length="523" mass="58454">MISRRHLLGSAAAMSLAVQFSPVLAATPGREQILQTMRRATRFMVEDLATNGGYVWSYLPDRSRRWGEIEASPTMIWVQPPGTATMGHLYLDAYHATGDEYYYTAAEQVAGALMAGQHRSGGWNYFINFDSPAATKHWYETVGKNAWRMEEFQHYSDNATFDDMGTAEASQFLLRLFAEKRDARYRPALDKAISFVLDSQYPIGGWPQRWPYDPSYPDYQRFITFNDDVAAENVNFLLMIYQVLGDARVLDPIVRGMNLYLVTHQGAPQPGWALQYTPDLRPAGARTYEPNALHTGTTVSNVRKLMDFYRLTGETKFLARIPETLDWLETLRLAEPVRGRNYPTFIEFGTNRPIFVHRRGSNVVNGEYYWDYSPEATLGHYSGSQNFDLAALRQEFETLRATPAAELVASSPLAGSSPAPLPRYFVSGGHTGSDLNAGERDASIEQLIRSLNREGWWPTQLTATSNPYSGSGPADPVAGDYRTTHVGDVSDTSPYTTDQPVTGISTSAYIANMAHLIAALDPE</sequence>
<dbReference type="OrthoDB" id="9804686at2"/>
<organism evidence="2 3">
    <name type="scientific">Croceibacterium mercuriale</name>
    <dbReference type="NCBI Taxonomy" id="1572751"/>
    <lineage>
        <taxon>Bacteria</taxon>
        <taxon>Pseudomonadati</taxon>
        <taxon>Pseudomonadota</taxon>
        <taxon>Alphaproteobacteria</taxon>
        <taxon>Sphingomonadales</taxon>
        <taxon>Erythrobacteraceae</taxon>
        <taxon>Croceibacterium</taxon>
    </lineage>
</organism>
<dbReference type="InterPro" id="IPR012669">
    <property type="entry name" value="Pectate_lyase"/>
</dbReference>
<protein>
    <submittedName>
        <fullName evidence="2">Pectate lyase</fullName>
    </submittedName>
</protein>
<dbReference type="SUPFAM" id="SSF81853">
    <property type="entry name" value="Family 10 polysaccharide lyase"/>
    <property type="match status" value="1"/>
</dbReference>
<feature type="chain" id="PRO_5002068788" evidence="1">
    <location>
        <begin position="26"/>
        <end position="523"/>
    </location>
</feature>
<dbReference type="AlphaFoldDB" id="A0A0B2BWS5"/>
<name>A0A0B2BWS5_9SPHN</name>
<reference evidence="2 3" key="1">
    <citation type="submission" date="2014-11" db="EMBL/GenBank/DDBJ databases">
        <title>Draft genome sequence of Kirrobacter mercurialis.</title>
        <authorList>
            <person name="Coil D.A."/>
            <person name="Eisen J.A."/>
        </authorList>
    </citation>
    <scope>NUCLEOTIDE SEQUENCE [LARGE SCALE GENOMIC DNA]</scope>
    <source>
        <strain evidence="2 3">Coronado</strain>
    </source>
</reference>
<evidence type="ECO:0000313" key="3">
    <source>
        <dbReference type="Proteomes" id="UP000030988"/>
    </source>
</evidence>
<proteinExistence type="predicted"/>
<dbReference type="Gene3D" id="1.50.10.20">
    <property type="match status" value="1"/>
</dbReference>
<dbReference type="RefSeq" id="WP_039096865.1">
    <property type="nucleotide sequence ID" value="NZ_JTDN01000002.1"/>
</dbReference>
<dbReference type="PROSITE" id="PS51318">
    <property type="entry name" value="TAT"/>
    <property type="match status" value="1"/>
</dbReference>
<keyword evidence="2" id="KW-0456">Lyase</keyword>
<dbReference type="STRING" id="1572751.PK98_10455"/>
<keyword evidence="3" id="KW-1185">Reference proteome</keyword>
<dbReference type="InterPro" id="IPR006311">
    <property type="entry name" value="TAT_signal"/>
</dbReference>
<gene>
    <name evidence="2" type="ORF">PK98_10455</name>
</gene>
<dbReference type="EMBL" id="JTDN01000002">
    <property type="protein sequence ID" value="KHL24447.1"/>
    <property type="molecule type" value="Genomic_DNA"/>
</dbReference>
<evidence type="ECO:0000313" key="2">
    <source>
        <dbReference type="EMBL" id="KHL24447.1"/>
    </source>
</evidence>
<dbReference type="Pfam" id="PF09492">
    <property type="entry name" value="Pec_lyase"/>
    <property type="match status" value="1"/>
</dbReference>
<evidence type="ECO:0000256" key="1">
    <source>
        <dbReference type="SAM" id="SignalP"/>
    </source>
</evidence>
<dbReference type="Proteomes" id="UP000030988">
    <property type="component" value="Unassembled WGS sequence"/>
</dbReference>
<feature type="signal peptide" evidence="1">
    <location>
        <begin position="1"/>
        <end position="25"/>
    </location>
</feature>
<dbReference type="GO" id="GO:0016829">
    <property type="term" value="F:lyase activity"/>
    <property type="evidence" value="ECO:0007669"/>
    <property type="project" value="UniProtKB-KW"/>
</dbReference>
<keyword evidence="1" id="KW-0732">Signal</keyword>
<accession>A0A0B2BWS5</accession>